<feature type="region of interest" description="Disordered" evidence="1">
    <location>
        <begin position="53"/>
        <end position="72"/>
    </location>
</feature>
<organism evidence="2 3">
    <name type="scientific">Gordonia spumicola</name>
    <dbReference type="NCBI Taxonomy" id="589161"/>
    <lineage>
        <taxon>Bacteria</taxon>
        <taxon>Bacillati</taxon>
        <taxon>Actinomycetota</taxon>
        <taxon>Actinomycetes</taxon>
        <taxon>Mycobacteriales</taxon>
        <taxon>Gordoniaceae</taxon>
        <taxon>Gordonia</taxon>
    </lineage>
</organism>
<name>A0A7I9VDA2_9ACTN</name>
<comment type="caution">
    <text evidence="2">The sequence shown here is derived from an EMBL/GenBank/DDBJ whole genome shotgun (WGS) entry which is preliminary data.</text>
</comment>
<dbReference type="EMBL" id="BJOV01000005">
    <property type="protein sequence ID" value="GEE03073.1"/>
    <property type="molecule type" value="Genomic_DNA"/>
</dbReference>
<dbReference type="RefSeq" id="WP_161896637.1">
    <property type="nucleotide sequence ID" value="NZ_BJOV01000005.1"/>
</dbReference>
<keyword evidence="3" id="KW-1185">Reference proteome</keyword>
<protein>
    <recommendedName>
        <fullName evidence="4">DUF4236 domain-containing protein</fullName>
    </recommendedName>
</protein>
<evidence type="ECO:0000313" key="2">
    <source>
        <dbReference type="EMBL" id="GEE03073.1"/>
    </source>
</evidence>
<evidence type="ECO:0000256" key="1">
    <source>
        <dbReference type="SAM" id="MobiDB-lite"/>
    </source>
</evidence>
<dbReference type="Proteomes" id="UP000444960">
    <property type="component" value="Unassembled WGS sequence"/>
</dbReference>
<proteinExistence type="predicted"/>
<accession>A0A7I9VDA2</accession>
<evidence type="ECO:0000313" key="3">
    <source>
        <dbReference type="Proteomes" id="UP000444960"/>
    </source>
</evidence>
<evidence type="ECO:0008006" key="4">
    <source>
        <dbReference type="Google" id="ProtNLM"/>
    </source>
</evidence>
<gene>
    <name evidence="2" type="ORF">nbrc107696_35190</name>
</gene>
<sequence length="559" mass="59639">MSFGFRVGVPGMRVRVSTRGVRTSIGPRAARVHVGSGRTGFSTGFGPFYAYQSVGRGRPRSRSRSSRPTAAQIQRSIRAAEREQQIAQRNAEIARLLQYRTASVSAHLERFPPAECPVVQPPPPVAVDAVRDEARRLRLASIPILDRSARTDAKRQADIDAADYCADESARLDQVFHRLVDGAGDWWAALTANDEATVCEAVNAAFADNAAAGCIVGVDGADGSIIMRQPDLDSLPDRMPGTTAVGNPTLRALTKRDRLAWWYDILLSNVAATLLEGFATAPALARLHLAVITRLPGDRTLGVVMFGTWTRPDVERVSWTTTADAVRVLDIASDLSSAIRTTPSGNLSASFKKLSSTAVPGLDDLLRTADVEDDDDVVGLDEAAHGAAGVQAGSSDGDPFALRPFAEWAAQSSSTGKTREQVYAEELVVPEAAAGTVRRLDDADASHLYVSIAGAPDVDVDVIVGEGAPYAGVGVGRLAGSAPSAEFRLHDLPPTVDRIRVVLCGVHLRGETIGYVAAPNGHLQAWRLPTTLDGDIVIAEFRRQVSTWWAKTDATALDA</sequence>
<dbReference type="AlphaFoldDB" id="A0A7I9VDA2"/>
<dbReference type="OrthoDB" id="3206608at2"/>
<reference evidence="3" key="1">
    <citation type="submission" date="2019-06" db="EMBL/GenBank/DDBJ databases">
        <title>Gordonia isolated from sludge of a wastewater treatment plant.</title>
        <authorList>
            <person name="Tamura T."/>
            <person name="Aoyama K."/>
            <person name="Kang Y."/>
            <person name="Saito S."/>
            <person name="Akiyama N."/>
            <person name="Yazawa K."/>
            <person name="Gonoi T."/>
            <person name="Mikami Y."/>
        </authorList>
    </citation>
    <scope>NUCLEOTIDE SEQUENCE [LARGE SCALE GENOMIC DNA]</scope>
    <source>
        <strain evidence="3">NBRC 107696</strain>
    </source>
</reference>